<dbReference type="InterPro" id="IPR051104">
    <property type="entry name" value="FAD_monoxygenase"/>
</dbReference>
<dbReference type="Gene3D" id="3.50.50.60">
    <property type="entry name" value="FAD/NAD(P)-binding domain"/>
    <property type="match status" value="1"/>
</dbReference>
<keyword evidence="2" id="KW-0274">FAD</keyword>
<dbReference type="SUPFAM" id="SSF51905">
    <property type="entry name" value="FAD/NAD(P)-binding domain"/>
    <property type="match status" value="1"/>
</dbReference>
<comment type="caution">
    <text evidence="5">The sequence shown here is derived from an EMBL/GenBank/DDBJ whole genome shotgun (WGS) entry which is preliminary data.</text>
</comment>
<dbReference type="EMBL" id="BPQB01000128">
    <property type="protein sequence ID" value="GJE99979.1"/>
    <property type="molecule type" value="Genomic_DNA"/>
</dbReference>
<name>A0A9P3GVN3_9APHY</name>
<dbReference type="InterPro" id="IPR036188">
    <property type="entry name" value="FAD/NAD-bd_sf"/>
</dbReference>
<dbReference type="SUPFAM" id="SSF54373">
    <property type="entry name" value="FAD-linked reductases, C-terminal domain"/>
    <property type="match status" value="1"/>
</dbReference>
<dbReference type="InterPro" id="IPR002938">
    <property type="entry name" value="FAD-bd"/>
</dbReference>
<proteinExistence type="predicted"/>
<keyword evidence="1" id="KW-0285">Flavoprotein</keyword>
<dbReference type="GO" id="GO:0044550">
    <property type="term" value="P:secondary metabolite biosynthetic process"/>
    <property type="evidence" value="ECO:0007669"/>
    <property type="project" value="TreeGrafter"/>
</dbReference>
<feature type="domain" description="FAD-binding" evidence="4">
    <location>
        <begin position="7"/>
        <end position="165"/>
    </location>
</feature>
<reference evidence="5 6" key="1">
    <citation type="submission" date="2021-08" db="EMBL/GenBank/DDBJ databases">
        <title>Draft Genome Sequence of Phanerochaete sordida strain YK-624.</title>
        <authorList>
            <person name="Mori T."/>
            <person name="Dohra H."/>
            <person name="Suzuki T."/>
            <person name="Kawagishi H."/>
            <person name="Hirai H."/>
        </authorList>
    </citation>
    <scope>NUCLEOTIDE SEQUENCE [LARGE SCALE GENOMIC DNA]</scope>
    <source>
        <strain evidence="5 6">YK-624</strain>
    </source>
</reference>
<protein>
    <submittedName>
        <fullName evidence="5">FAD-dependent monooxygenase</fullName>
    </submittedName>
</protein>
<gene>
    <name evidence="5" type="ORF">PsYK624_162560</name>
</gene>
<accession>A0A9P3GVN3</accession>
<dbReference type="PANTHER" id="PTHR46720">
    <property type="entry name" value="HYDROXYLASE, PUTATIVE (AFU_ORTHOLOGUE AFUA_3G01460)-RELATED"/>
    <property type="match status" value="1"/>
</dbReference>
<dbReference type="Pfam" id="PF01494">
    <property type="entry name" value="FAD_binding_3"/>
    <property type="match status" value="2"/>
</dbReference>
<dbReference type="GO" id="GO:0071949">
    <property type="term" value="F:FAD binding"/>
    <property type="evidence" value="ECO:0007669"/>
    <property type="project" value="InterPro"/>
</dbReference>
<feature type="domain" description="FAD-binding" evidence="4">
    <location>
        <begin position="280"/>
        <end position="371"/>
    </location>
</feature>
<dbReference type="OrthoDB" id="417877at2759"/>
<dbReference type="GO" id="GO:0004497">
    <property type="term" value="F:monooxygenase activity"/>
    <property type="evidence" value="ECO:0007669"/>
    <property type="project" value="UniProtKB-KW"/>
</dbReference>
<evidence type="ECO:0000256" key="2">
    <source>
        <dbReference type="ARBA" id="ARBA00022827"/>
    </source>
</evidence>
<sequence>MAEKMRLAIVGGGIAGLAFAIALAKSGAQVDVDIYESTQAFSEIGAGMAFWPRVWDTMRLLGLEDDLRALVSTSMPFRYMKADQDELVRFGQSGAVMDSFHRAEFLAVLLRHLPAHYRTHFGKRLASYSDVPPAQVVLEFKDGSTATCDILIGADGLKSAVRRAMYERLADIAVDPKEAARLRGFVPAKWTGQYVYRGLVSRAQLEKVSPNHPALGGHIFFMGKDKYLVCYPVSQGTIINCGGIVNQDEAFGTLHPEPWVLPVTQNELREQFEGWSPYVQNIVDLMSTPTKWATNSVMDLPTYVSGRIALIGDAAHAMTPHQASGAGQGVEDALVLASVLAEPGATVKTLPAVLRAYDAVRRPFSQDILARSHRAGALLCLRSPRIVHGAPVPIESLRAHSDDIAELASWAWTSSAQRERDAALQLFRELSSEA</sequence>
<evidence type="ECO:0000313" key="6">
    <source>
        <dbReference type="Proteomes" id="UP000703269"/>
    </source>
</evidence>
<keyword evidence="3" id="KW-0560">Oxidoreductase</keyword>
<evidence type="ECO:0000313" key="5">
    <source>
        <dbReference type="EMBL" id="GJE99979.1"/>
    </source>
</evidence>
<evidence type="ECO:0000259" key="4">
    <source>
        <dbReference type="Pfam" id="PF01494"/>
    </source>
</evidence>
<evidence type="ECO:0000256" key="3">
    <source>
        <dbReference type="ARBA" id="ARBA00023002"/>
    </source>
</evidence>
<dbReference type="PANTHER" id="PTHR46720:SF3">
    <property type="entry name" value="FAD-BINDING DOMAIN-CONTAINING PROTEIN-RELATED"/>
    <property type="match status" value="1"/>
</dbReference>
<dbReference type="Proteomes" id="UP000703269">
    <property type="component" value="Unassembled WGS sequence"/>
</dbReference>
<dbReference type="AlphaFoldDB" id="A0A9P3GVN3"/>
<keyword evidence="6" id="KW-1185">Reference proteome</keyword>
<evidence type="ECO:0000256" key="1">
    <source>
        <dbReference type="ARBA" id="ARBA00022630"/>
    </source>
</evidence>
<keyword evidence="5" id="KW-0503">Monooxygenase</keyword>
<dbReference type="PRINTS" id="PR00420">
    <property type="entry name" value="RNGMNOXGNASE"/>
</dbReference>
<organism evidence="5 6">
    <name type="scientific">Phanerochaete sordida</name>
    <dbReference type="NCBI Taxonomy" id="48140"/>
    <lineage>
        <taxon>Eukaryota</taxon>
        <taxon>Fungi</taxon>
        <taxon>Dikarya</taxon>
        <taxon>Basidiomycota</taxon>
        <taxon>Agaricomycotina</taxon>
        <taxon>Agaricomycetes</taxon>
        <taxon>Polyporales</taxon>
        <taxon>Phanerochaetaceae</taxon>
        <taxon>Phanerochaete</taxon>
    </lineage>
</organism>